<dbReference type="AlphaFoldDB" id="A0A0A9FI79"/>
<evidence type="ECO:0000313" key="2">
    <source>
        <dbReference type="EMBL" id="JAE10939.1"/>
    </source>
</evidence>
<feature type="compositionally biased region" description="Basic and acidic residues" evidence="1">
    <location>
        <begin position="128"/>
        <end position="138"/>
    </location>
</feature>
<evidence type="ECO:0000256" key="1">
    <source>
        <dbReference type="SAM" id="MobiDB-lite"/>
    </source>
</evidence>
<organism evidence="2">
    <name type="scientific">Arundo donax</name>
    <name type="common">Giant reed</name>
    <name type="synonym">Donax arundinaceus</name>
    <dbReference type="NCBI Taxonomy" id="35708"/>
    <lineage>
        <taxon>Eukaryota</taxon>
        <taxon>Viridiplantae</taxon>
        <taxon>Streptophyta</taxon>
        <taxon>Embryophyta</taxon>
        <taxon>Tracheophyta</taxon>
        <taxon>Spermatophyta</taxon>
        <taxon>Magnoliopsida</taxon>
        <taxon>Liliopsida</taxon>
        <taxon>Poales</taxon>
        <taxon>Poaceae</taxon>
        <taxon>PACMAD clade</taxon>
        <taxon>Arundinoideae</taxon>
        <taxon>Arundineae</taxon>
        <taxon>Arundo</taxon>
    </lineage>
</organism>
<proteinExistence type="predicted"/>
<accession>A0A0A9FI79</accession>
<dbReference type="EMBL" id="GBRH01186957">
    <property type="protein sequence ID" value="JAE10939.1"/>
    <property type="molecule type" value="Transcribed_RNA"/>
</dbReference>
<reference evidence="2" key="2">
    <citation type="journal article" date="2015" name="Data Brief">
        <title>Shoot transcriptome of the giant reed, Arundo donax.</title>
        <authorList>
            <person name="Barrero R.A."/>
            <person name="Guerrero F.D."/>
            <person name="Moolhuijzen P."/>
            <person name="Goolsby J.A."/>
            <person name="Tidwell J."/>
            <person name="Bellgard S.E."/>
            <person name="Bellgard M.I."/>
        </authorList>
    </citation>
    <scope>NUCLEOTIDE SEQUENCE</scope>
    <source>
        <tissue evidence="2">Shoot tissue taken approximately 20 cm above the soil surface</tissue>
    </source>
</reference>
<name>A0A0A9FI79_ARUDO</name>
<feature type="compositionally biased region" description="Basic residues" evidence="1">
    <location>
        <begin position="81"/>
        <end position="127"/>
    </location>
</feature>
<protein>
    <submittedName>
        <fullName evidence="2">Uncharacterized protein</fullName>
    </submittedName>
</protein>
<feature type="region of interest" description="Disordered" evidence="1">
    <location>
        <begin position="81"/>
        <end position="138"/>
    </location>
</feature>
<sequence length="138" mass="15879">MEGCAQLIHTWHQLVLCWSVERVWHLGAADAGRVALQPGEVAAGVDVQEVGPRRVADVHGHVVQAVRVDVAVEREHCGRRLRLRGRRPAPRRLVRAHRRRRRQGQRQHHKNKTGRRGPPRSHRQRKGRGQDRRSDSRA</sequence>
<reference evidence="2" key="1">
    <citation type="submission" date="2014-09" db="EMBL/GenBank/DDBJ databases">
        <authorList>
            <person name="Magalhaes I.L.F."/>
            <person name="Oliveira U."/>
            <person name="Santos F.R."/>
            <person name="Vidigal T.H.D.A."/>
            <person name="Brescovit A.D."/>
            <person name="Santos A.J."/>
        </authorList>
    </citation>
    <scope>NUCLEOTIDE SEQUENCE</scope>
    <source>
        <tissue evidence="2">Shoot tissue taken approximately 20 cm above the soil surface</tissue>
    </source>
</reference>